<evidence type="ECO:0000313" key="8">
    <source>
        <dbReference type="Ensembl" id="ENSSPAP00000025404.1"/>
    </source>
</evidence>
<evidence type="ECO:0000256" key="6">
    <source>
        <dbReference type="PIRSR" id="PIRSR002419-1"/>
    </source>
</evidence>
<feature type="transmembrane region" description="Helical" evidence="7">
    <location>
        <begin position="80"/>
        <end position="104"/>
    </location>
</feature>
<feature type="transmembrane region" description="Helical" evidence="7">
    <location>
        <begin position="202"/>
        <end position="228"/>
    </location>
</feature>
<comment type="subcellular location">
    <subcellularLocation>
        <location evidence="1 7">Membrane</location>
        <topology evidence="1 7">Multi-pass membrane protein</topology>
    </subcellularLocation>
</comment>
<dbReference type="Ensembl" id="ENSSPAT00000025823.1">
    <property type="protein sequence ID" value="ENSSPAP00000025404.1"/>
    <property type="gene ID" value="ENSSPAG00000019204.1"/>
</dbReference>
<keyword evidence="9" id="KW-1185">Reference proteome</keyword>
<feature type="transmembrane region" description="Helical" evidence="7">
    <location>
        <begin position="12"/>
        <end position="34"/>
    </location>
</feature>
<gene>
    <name evidence="10" type="primary">LOC103355359</name>
</gene>
<evidence type="ECO:0000256" key="1">
    <source>
        <dbReference type="ARBA" id="ARBA00004141"/>
    </source>
</evidence>
<evidence type="ECO:0000256" key="5">
    <source>
        <dbReference type="ARBA" id="ARBA00023136"/>
    </source>
</evidence>
<dbReference type="Proteomes" id="UP000694891">
    <property type="component" value="Unplaced"/>
</dbReference>
<dbReference type="OrthoDB" id="10033535at2759"/>
<dbReference type="PANTHER" id="PTHR19282">
    <property type="entry name" value="TETRASPANIN"/>
    <property type="match status" value="1"/>
</dbReference>
<dbReference type="InterPro" id="IPR018499">
    <property type="entry name" value="Tetraspanin/Peripherin"/>
</dbReference>
<protein>
    <recommendedName>
        <fullName evidence="7">Tetraspanin</fullName>
    </recommendedName>
</protein>
<evidence type="ECO:0000313" key="10">
    <source>
        <dbReference type="RefSeq" id="XP_008277344.1"/>
    </source>
</evidence>
<evidence type="ECO:0000256" key="4">
    <source>
        <dbReference type="ARBA" id="ARBA00022989"/>
    </source>
</evidence>
<keyword evidence="6" id="KW-1015">Disulfide bond</keyword>
<keyword evidence="3 7" id="KW-0812">Transmembrane</keyword>
<evidence type="ECO:0000256" key="2">
    <source>
        <dbReference type="ARBA" id="ARBA00006840"/>
    </source>
</evidence>
<feature type="disulfide bond" evidence="6">
    <location>
        <begin position="145"/>
        <end position="178"/>
    </location>
</feature>
<comment type="similarity">
    <text evidence="2 7">Belongs to the tetraspanin (TM4SF) family.</text>
</comment>
<dbReference type="InterPro" id="IPR008952">
    <property type="entry name" value="Tetraspanin_EC2_sf"/>
</dbReference>
<dbReference type="GeneTree" id="ENSGT00940000156832"/>
<feature type="transmembrane region" description="Helical" evidence="7">
    <location>
        <begin position="46"/>
        <end position="68"/>
    </location>
</feature>
<dbReference type="PANTHER" id="PTHR19282:SF511">
    <property type="entry name" value="TETRASPANIN"/>
    <property type="match status" value="1"/>
</dbReference>
<evidence type="ECO:0000256" key="3">
    <source>
        <dbReference type="ARBA" id="ARBA00022692"/>
    </source>
</evidence>
<dbReference type="InterPro" id="IPR000301">
    <property type="entry name" value="Tetraspanin_animals"/>
</dbReference>
<evidence type="ECO:0000313" key="9">
    <source>
        <dbReference type="Proteomes" id="UP000694891"/>
    </source>
</evidence>
<sequence>MCGLCSIKCCFIFFNTLFLASGVALITIGVLQYSTYSQMGAFAGSSVSKIAIVLISVGVAIAVVSLLGHVGAFMNNSSMVACFICILIVIIILEILTGAVFYVFRSRTAILQANSAINMKARAVINEYSVEKRHAINRIQEKFSCCGADSYTDWSRSVGWENHEAVPDSCCVEKTEGCGQDKAKVHTKGCIWAIKLFLLKNFLWVGAVCIALGVTEVFGVLVGVCLCLDIKGKSYENLN</sequence>
<dbReference type="SUPFAM" id="SSF48652">
    <property type="entry name" value="Tetraspanin"/>
    <property type="match status" value="1"/>
</dbReference>
<dbReference type="AlphaFoldDB" id="A0A3B5B5R8"/>
<organism evidence="8">
    <name type="scientific">Stegastes partitus</name>
    <name type="common">bicolor damselfish</name>
    <dbReference type="NCBI Taxonomy" id="144197"/>
    <lineage>
        <taxon>Eukaryota</taxon>
        <taxon>Metazoa</taxon>
        <taxon>Chordata</taxon>
        <taxon>Craniata</taxon>
        <taxon>Vertebrata</taxon>
        <taxon>Euteleostomi</taxon>
        <taxon>Actinopterygii</taxon>
        <taxon>Neopterygii</taxon>
        <taxon>Teleostei</taxon>
        <taxon>Neoteleostei</taxon>
        <taxon>Acanthomorphata</taxon>
        <taxon>Ovalentaria</taxon>
        <taxon>Pomacentridae</taxon>
        <taxon>Stegastes</taxon>
    </lineage>
</organism>
<name>A0A3B5B5R8_9TELE</name>
<accession>A0A3B5B5R8</accession>
<dbReference type="PIRSF" id="PIRSF002419">
    <property type="entry name" value="Tetraspanin"/>
    <property type="match status" value="1"/>
</dbReference>
<dbReference type="PRINTS" id="PR00259">
    <property type="entry name" value="TMFOUR"/>
</dbReference>
<dbReference type="GeneID" id="103355359"/>
<dbReference type="STRING" id="144197.ENSSPAP00000025404"/>
<dbReference type="RefSeq" id="XP_008277344.1">
    <property type="nucleotide sequence ID" value="XM_008279122.1"/>
</dbReference>
<reference evidence="8" key="1">
    <citation type="submission" date="2023-09" db="UniProtKB">
        <authorList>
            <consortium name="Ensembl"/>
        </authorList>
    </citation>
    <scope>IDENTIFICATION</scope>
</reference>
<keyword evidence="4 7" id="KW-1133">Transmembrane helix</keyword>
<evidence type="ECO:0000256" key="7">
    <source>
        <dbReference type="RuleBase" id="RU361218"/>
    </source>
</evidence>
<proteinExistence type="inferred from homology"/>
<dbReference type="Gene3D" id="1.10.1450.10">
    <property type="entry name" value="Tetraspanin"/>
    <property type="match status" value="1"/>
</dbReference>
<dbReference type="GO" id="GO:0005886">
    <property type="term" value="C:plasma membrane"/>
    <property type="evidence" value="ECO:0007669"/>
    <property type="project" value="TreeGrafter"/>
</dbReference>
<dbReference type="Pfam" id="PF00335">
    <property type="entry name" value="Tetraspanin"/>
    <property type="match status" value="1"/>
</dbReference>
<keyword evidence="5 7" id="KW-0472">Membrane</keyword>
<reference evidence="10" key="2">
    <citation type="submission" date="2025-04" db="UniProtKB">
        <authorList>
            <consortium name="RefSeq"/>
        </authorList>
    </citation>
    <scope>IDENTIFICATION</scope>
</reference>